<evidence type="ECO:0000256" key="2">
    <source>
        <dbReference type="ARBA" id="ARBA00023043"/>
    </source>
</evidence>
<dbReference type="PROSITE" id="PS50088">
    <property type="entry name" value="ANK_REPEAT"/>
    <property type="match status" value="1"/>
</dbReference>
<reference evidence="4 5" key="1">
    <citation type="submission" date="2017-04" db="EMBL/GenBank/DDBJ databases">
        <title>Whole genome sequence of Bdellovibrio bacteriovorus strain SSB218315.</title>
        <authorList>
            <person name="Oyedara O."/>
            <person name="Rodriguez-Perez M.A."/>
        </authorList>
    </citation>
    <scope>NUCLEOTIDE SEQUENCE [LARGE SCALE GENOMIC DNA]</scope>
    <source>
        <strain evidence="4 5">SSB218315</strain>
    </source>
</reference>
<dbReference type="AlphaFoldDB" id="A0A1Z3NAC9"/>
<accession>A0A1Z3NAC9</accession>
<dbReference type="Gene3D" id="1.25.40.20">
    <property type="entry name" value="Ankyrin repeat-containing domain"/>
    <property type="match status" value="1"/>
</dbReference>
<dbReference type="InterPro" id="IPR002110">
    <property type="entry name" value="Ankyrin_rpt"/>
</dbReference>
<evidence type="ECO:0000313" key="5">
    <source>
        <dbReference type="Proteomes" id="UP000197003"/>
    </source>
</evidence>
<keyword evidence="2 3" id="KW-0040">ANK repeat</keyword>
<dbReference type="SUPFAM" id="SSF48403">
    <property type="entry name" value="Ankyrin repeat"/>
    <property type="match status" value="1"/>
</dbReference>
<dbReference type="PANTHER" id="PTHR24166">
    <property type="entry name" value="ROLLING PEBBLES, ISOFORM B"/>
    <property type="match status" value="1"/>
</dbReference>
<keyword evidence="1" id="KW-0677">Repeat</keyword>
<dbReference type="Proteomes" id="UP000197003">
    <property type="component" value="Chromosome"/>
</dbReference>
<dbReference type="SMART" id="SM00248">
    <property type="entry name" value="ANK"/>
    <property type="match status" value="3"/>
</dbReference>
<sequence>MATWEEYKKTMVVEPLIFEEARNGNCEALKQYLDFGGGLEIRNFKGHTLLMLAAYNNQEDAAEFLIERGADVNSTDDMGNSVLMGVCFKGHTRLAELLLSNGARLEDKNPHGMTALDLARVFGRKEVVSLLSDRPASWTDPMEVACRLISRKLSRPTPEA</sequence>
<dbReference type="PANTHER" id="PTHR24166:SF48">
    <property type="entry name" value="PROTEIN VAPYRIN"/>
    <property type="match status" value="1"/>
</dbReference>
<proteinExistence type="predicted"/>
<organism evidence="4 5">
    <name type="scientific">Bdellovibrio bacteriovorus</name>
    <dbReference type="NCBI Taxonomy" id="959"/>
    <lineage>
        <taxon>Bacteria</taxon>
        <taxon>Pseudomonadati</taxon>
        <taxon>Bdellovibrionota</taxon>
        <taxon>Bdellovibrionia</taxon>
        <taxon>Bdellovibrionales</taxon>
        <taxon>Pseudobdellovibrionaceae</taxon>
        <taxon>Bdellovibrio</taxon>
    </lineage>
</organism>
<evidence type="ECO:0000256" key="1">
    <source>
        <dbReference type="ARBA" id="ARBA00022737"/>
    </source>
</evidence>
<dbReference type="EMBL" id="CP020946">
    <property type="protein sequence ID" value="ASD64407.1"/>
    <property type="molecule type" value="Genomic_DNA"/>
</dbReference>
<feature type="repeat" description="ANK" evidence="3">
    <location>
        <begin position="45"/>
        <end position="77"/>
    </location>
</feature>
<dbReference type="InterPro" id="IPR050889">
    <property type="entry name" value="Dendritic_Spine_Reg/Scaffold"/>
</dbReference>
<dbReference type="PROSITE" id="PS50297">
    <property type="entry name" value="ANK_REP_REGION"/>
    <property type="match status" value="1"/>
</dbReference>
<dbReference type="InterPro" id="IPR036770">
    <property type="entry name" value="Ankyrin_rpt-contain_sf"/>
</dbReference>
<evidence type="ECO:0000313" key="4">
    <source>
        <dbReference type="EMBL" id="ASD64407.1"/>
    </source>
</evidence>
<gene>
    <name evidence="4" type="ORF">B9G79_12935</name>
</gene>
<dbReference type="RefSeq" id="WP_088565878.1">
    <property type="nucleotide sequence ID" value="NZ_CP020946.1"/>
</dbReference>
<dbReference type="OrthoDB" id="5296000at2"/>
<dbReference type="Pfam" id="PF12796">
    <property type="entry name" value="Ank_2"/>
    <property type="match status" value="1"/>
</dbReference>
<evidence type="ECO:0000256" key="3">
    <source>
        <dbReference type="PROSITE-ProRule" id="PRU00023"/>
    </source>
</evidence>
<protein>
    <submittedName>
        <fullName evidence="4">Ankyrin domain-containing protein</fullName>
    </submittedName>
</protein>
<name>A0A1Z3NAC9_BDEBC</name>